<proteinExistence type="predicted"/>
<comment type="caution">
    <text evidence="1">The sequence shown here is derived from an EMBL/GenBank/DDBJ whole genome shotgun (WGS) entry which is preliminary data.</text>
</comment>
<dbReference type="EMBL" id="WIXE01022711">
    <property type="protein sequence ID" value="KAK5967248.1"/>
    <property type="molecule type" value="Genomic_DNA"/>
</dbReference>
<dbReference type="Proteomes" id="UP001331761">
    <property type="component" value="Unassembled WGS sequence"/>
</dbReference>
<reference evidence="1 2" key="1">
    <citation type="submission" date="2019-10" db="EMBL/GenBank/DDBJ databases">
        <title>Assembly and Annotation for the nematode Trichostrongylus colubriformis.</title>
        <authorList>
            <person name="Martin J."/>
        </authorList>
    </citation>
    <scope>NUCLEOTIDE SEQUENCE [LARGE SCALE GENOMIC DNA]</scope>
    <source>
        <strain evidence="1">G859</strain>
        <tissue evidence="1">Whole worm</tissue>
    </source>
</reference>
<dbReference type="AlphaFoldDB" id="A0AAN8IF20"/>
<protein>
    <submittedName>
        <fullName evidence="1">Uncharacterized protein</fullName>
    </submittedName>
</protein>
<organism evidence="1 2">
    <name type="scientific">Trichostrongylus colubriformis</name>
    <name type="common">Black scour worm</name>
    <dbReference type="NCBI Taxonomy" id="6319"/>
    <lineage>
        <taxon>Eukaryota</taxon>
        <taxon>Metazoa</taxon>
        <taxon>Ecdysozoa</taxon>
        <taxon>Nematoda</taxon>
        <taxon>Chromadorea</taxon>
        <taxon>Rhabditida</taxon>
        <taxon>Rhabditina</taxon>
        <taxon>Rhabditomorpha</taxon>
        <taxon>Strongyloidea</taxon>
        <taxon>Trichostrongylidae</taxon>
        <taxon>Trichostrongylus</taxon>
    </lineage>
</organism>
<keyword evidence="2" id="KW-1185">Reference proteome</keyword>
<evidence type="ECO:0000313" key="2">
    <source>
        <dbReference type="Proteomes" id="UP001331761"/>
    </source>
</evidence>
<evidence type="ECO:0000313" key="1">
    <source>
        <dbReference type="EMBL" id="KAK5967248.1"/>
    </source>
</evidence>
<accession>A0AAN8IF20</accession>
<sequence length="58" mass="6637">ATITPASPVWQPLTQRNLPNIDWPMGSYDPITDHMKLMDDDTESGWDNLNQVCVHEEL</sequence>
<feature type="non-terminal residue" evidence="1">
    <location>
        <position position="1"/>
    </location>
</feature>
<name>A0AAN8IF20_TRICO</name>
<gene>
    <name evidence="1" type="ORF">GCK32_022839</name>
</gene>